<dbReference type="KEGG" id="dci:103506906"/>
<dbReference type="RefSeq" id="XP_008469552.2">
    <property type="nucleotide sequence ID" value="XM_008471330.3"/>
</dbReference>
<proteinExistence type="predicted"/>
<sequence length="230" mass="26249">MANLKIYVKLGVDNKNIGACLESQCIVMLAHLKKSAHLIDNYTIIKVNPSKPPESFTSLGLRLRIPCIVLNNDAIDDPDEILTTLEDNFPGGLLKNEFESDAEIATRNFFSRFSFYVRGVAKDCHNLEQEFLLINQHLEKVVTRDSNNLFLCGSQMSLIDCQILPKLHQVRVALQSILNYEIPVHYRYIWKYLHSAYNNAAFVEACPPDEDIICHWSNKSQPLPEFVLVL</sequence>
<protein>
    <submittedName>
        <fullName evidence="2">Chloride intracellular channel protein 4-like</fullName>
    </submittedName>
</protein>
<dbReference type="SUPFAM" id="SSF47616">
    <property type="entry name" value="GST C-terminal domain-like"/>
    <property type="match status" value="1"/>
</dbReference>
<reference evidence="2" key="1">
    <citation type="submission" date="2025-08" db="UniProtKB">
        <authorList>
            <consortium name="RefSeq"/>
        </authorList>
    </citation>
    <scope>IDENTIFICATION</scope>
</reference>
<evidence type="ECO:0000313" key="1">
    <source>
        <dbReference type="Proteomes" id="UP000079169"/>
    </source>
</evidence>
<name>A0A1S3CX44_DIACI</name>
<keyword evidence="1" id="KW-1185">Reference proteome</keyword>
<dbReference type="AlphaFoldDB" id="A0A1S3CX44"/>
<dbReference type="GO" id="GO:0005254">
    <property type="term" value="F:chloride channel activity"/>
    <property type="evidence" value="ECO:0007669"/>
    <property type="project" value="TreeGrafter"/>
</dbReference>
<dbReference type="GO" id="GO:0016324">
    <property type="term" value="C:apical plasma membrane"/>
    <property type="evidence" value="ECO:0007669"/>
    <property type="project" value="TreeGrafter"/>
</dbReference>
<dbReference type="STRING" id="121845.A0A1S3CX44"/>
<dbReference type="GeneID" id="103506906"/>
<gene>
    <name evidence="2" type="primary">LOC103506906</name>
</gene>
<dbReference type="PaxDb" id="121845-A0A1S3CX44"/>
<dbReference type="Gene3D" id="1.20.1050.10">
    <property type="match status" value="1"/>
</dbReference>
<dbReference type="PANTHER" id="PTHR43920:SF5">
    <property type="entry name" value="CHLORIDE INTRACELLULAR CHANNEL CLIC"/>
    <property type="match status" value="1"/>
</dbReference>
<organism evidence="1 2">
    <name type="scientific">Diaphorina citri</name>
    <name type="common">Asian citrus psyllid</name>
    <dbReference type="NCBI Taxonomy" id="121845"/>
    <lineage>
        <taxon>Eukaryota</taxon>
        <taxon>Metazoa</taxon>
        <taxon>Ecdysozoa</taxon>
        <taxon>Arthropoda</taxon>
        <taxon>Hexapoda</taxon>
        <taxon>Insecta</taxon>
        <taxon>Pterygota</taxon>
        <taxon>Neoptera</taxon>
        <taxon>Paraneoptera</taxon>
        <taxon>Hemiptera</taxon>
        <taxon>Sternorrhyncha</taxon>
        <taxon>Psylloidea</taxon>
        <taxon>Psyllidae</taxon>
        <taxon>Diaphorininae</taxon>
        <taxon>Diaphorina</taxon>
    </lineage>
</organism>
<dbReference type="GO" id="GO:0005737">
    <property type="term" value="C:cytoplasm"/>
    <property type="evidence" value="ECO:0007669"/>
    <property type="project" value="TreeGrafter"/>
</dbReference>
<dbReference type="Proteomes" id="UP000079169">
    <property type="component" value="Unplaced"/>
</dbReference>
<dbReference type="PANTHER" id="PTHR43920">
    <property type="entry name" value="CHLORIDE INTRACELLULAR CHANNEL, ISOFORM A"/>
    <property type="match status" value="1"/>
</dbReference>
<dbReference type="InterPro" id="IPR036282">
    <property type="entry name" value="Glutathione-S-Trfase_C_sf"/>
</dbReference>
<accession>A0A1S3CX44</accession>
<evidence type="ECO:0000313" key="2">
    <source>
        <dbReference type="RefSeq" id="XP_008469552.2"/>
    </source>
</evidence>
<dbReference type="Gene3D" id="3.40.30.10">
    <property type="entry name" value="Glutaredoxin"/>
    <property type="match status" value="1"/>
</dbReference>